<feature type="compositionally biased region" description="Polar residues" evidence="1">
    <location>
        <begin position="72"/>
        <end position="81"/>
    </location>
</feature>
<reference evidence="2 3" key="1">
    <citation type="journal article" date="2015" name="Nat. Commun.">
        <title>Outbred genome sequencing and CRISPR/Cas9 gene editing in butterflies.</title>
        <authorList>
            <person name="Li X."/>
            <person name="Fan D."/>
            <person name="Zhang W."/>
            <person name="Liu G."/>
            <person name="Zhang L."/>
            <person name="Zhao L."/>
            <person name="Fang X."/>
            <person name="Chen L."/>
            <person name="Dong Y."/>
            <person name="Chen Y."/>
            <person name="Ding Y."/>
            <person name="Zhao R."/>
            <person name="Feng M."/>
            <person name="Zhu Y."/>
            <person name="Feng Y."/>
            <person name="Jiang X."/>
            <person name="Zhu D."/>
            <person name="Xiang H."/>
            <person name="Feng X."/>
            <person name="Li S."/>
            <person name="Wang J."/>
            <person name="Zhang G."/>
            <person name="Kronforst M.R."/>
            <person name="Wang W."/>
        </authorList>
    </citation>
    <scope>NUCLEOTIDE SEQUENCE [LARGE SCALE GENOMIC DNA]</scope>
    <source>
        <strain evidence="2">Ya'a_city_454_Px</strain>
        <tissue evidence="2">Whole body</tissue>
    </source>
</reference>
<accession>A0A0N0PAI2</accession>
<name>A0A0N0PAI2_PAPXU</name>
<organism evidence="2 3">
    <name type="scientific">Papilio xuthus</name>
    <name type="common">Asian swallowtail butterfly</name>
    <dbReference type="NCBI Taxonomy" id="66420"/>
    <lineage>
        <taxon>Eukaryota</taxon>
        <taxon>Metazoa</taxon>
        <taxon>Ecdysozoa</taxon>
        <taxon>Arthropoda</taxon>
        <taxon>Hexapoda</taxon>
        <taxon>Insecta</taxon>
        <taxon>Pterygota</taxon>
        <taxon>Neoptera</taxon>
        <taxon>Endopterygota</taxon>
        <taxon>Lepidoptera</taxon>
        <taxon>Glossata</taxon>
        <taxon>Ditrysia</taxon>
        <taxon>Papilionoidea</taxon>
        <taxon>Papilionidae</taxon>
        <taxon>Papilioninae</taxon>
        <taxon>Papilio</taxon>
    </lineage>
</organism>
<dbReference type="AlphaFoldDB" id="A0A0N0PAI2"/>
<dbReference type="EMBL" id="KQ458390">
    <property type="protein sequence ID" value="KPJ05922.1"/>
    <property type="molecule type" value="Genomic_DNA"/>
</dbReference>
<feature type="region of interest" description="Disordered" evidence="1">
    <location>
        <begin position="25"/>
        <end position="81"/>
    </location>
</feature>
<gene>
    <name evidence="2" type="ORF">RR46_00508</name>
</gene>
<sequence length="81" mass="8416">MSCPATVLLQLRNQSTLAFKRYGDTTASTTADGDGPHPAAPRRTTAGDASAIMLLTPRPAAERRGRTAPPSAFSSTLTSSL</sequence>
<evidence type="ECO:0000313" key="3">
    <source>
        <dbReference type="Proteomes" id="UP000053268"/>
    </source>
</evidence>
<proteinExistence type="predicted"/>
<keyword evidence="3" id="KW-1185">Reference proteome</keyword>
<evidence type="ECO:0000313" key="2">
    <source>
        <dbReference type="EMBL" id="KPJ05922.1"/>
    </source>
</evidence>
<protein>
    <submittedName>
        <fullName evidence="2">Uncharacterized protein</fullName>
    </submittedName>
</protein>
<dbReference type="Proteomes" id="UP000053268">
    <property type="component" value="Unassembled WGS sequence"/>
</dbReference>
<evidence type="ECO:0000256" key="1">
    <source>
        <dbReference type="SAM" id="MobiDB-lite"/>
    </source>
</evidence>